<evidence type="ECO:0000256" key="1">
    <source>
        <dbReference type="ARBA" id="ARBA00022801"/>
    </source>
</evidence>
<dbReference type="EMBL" id="CP012332">
    <property type="protein sequence ID" value="AKU92140.1"/>
    <property type="molecule type" value="Genomic_DNA"/>
</dbReference>
<dbReference type="KEGG" id="vin:AKJ08_2527"/>
<dbReference type="NCBIfam" id="TIGR02258">
    <property type="entry name" value="2_5_ligase"/>
    <property type="match status" value="1"/>
</dbReference>
<dbReference type="RefSeq" id="WP_050726354.1">
    <property type="nucleotide sequence ID" value="NZ_CP012332.1"/>
</dbReference>
<dbReference type="PANTHER" id="PTHR35561">
    <property type="entry name" value="RNA 2',3'-CYCLIC PHOSPHODIESTERASE"/>
    <property type="match status" value="1"/>
</dbReference>
<feature type="domain" description="Phosphoesterase HXTX" evidence="3">
    <location>
        <begin position="100"/>
        <end position="173"/>
    </location>
</feature>
<dbReference type="EC" id="3.1.4.58" evidence="2"/>
<dbReference type="OrthoDB" id="9793819at2"/>
<dbReference type="InterPro" id="IPR004175">
    <property type="entry name" value="RNA_CPDase"/>
</dbReference>
<dbReference type="STRING" id="1391653.AKJ08_2527"/>
<dbReference type="SUPFAM" id="SSF55144">
    <property type="entry name" value="LigT-like"/>
    <property type="match status" value="1"/>
</dbReference>
<dbReference type="Pfam" id="PF02834">
    <property type="entry name" value="LigT_PEase"/>
    <property type="match status" value="2"/>
</dbReference>
<name>A0A0K1PF43_9BACT</name>
<dbReference type="GO" id="GO:0016874">
    <property type="term" value="F:ligase activity"/>
    <property type="evidence" value="ECO:0007669"/>
    <property type="project" value="UniProtKB-KW"/>
</dbReference>
<comment type="catalytic activity">
    <reaction evidence="2">
        <text>a 3'-end 2',3'-cyclophospho-ribonucleotide-RNA + H2O = a 3'-end 2'-phospho-ribonucleotide-RNA + H(+)</text>
        <dbReference type="Rhea" id="RHEA:11828"/>
        <dbReference type="Rhea" id="RHEA-COMP:10464"/>
        <dbReference type="Rhea" id="RHEA-COMP:17353"/>
        <dbReference type="ChEBI" id="CHEBI:15377"/>
        <dbReference type="ChEBI" id="CHEBI:15378"/>
        <dbReference type="ChEBI" id="CHEBI:83064"/>
        <dbReference type="ChEBI" id="CHEBI:173113"/>
        <dbReference type="EC" id="3.1.4.58"/>
    </reaction>
</comment>
<feature type="short sequence motif" description="HXTX 1" evidence="2">
    <location>
        <begin position="40"/>
        <end position="43"/>
    </location>
</feature>
<accession>A0A0K1PF43</accession>
<feature type="active site" description="Proton donor" evidence="2">
    <location>
        <position position="40"/>
    </location>
</feature>
<dbReference type="PANTHER" id="PTHR35561:SF1">
    <property type="entry name" value="RNA 2',3'-CYCLIC PHOSPHODIESTERASE"/>
    <property type="match status" value="1"/>
</dbReference>
<dbReference type="GO" id="GO:0004113">
    <property type="term" value="F:2',3'-cyclic-nucleotide 3'-phosphodiesterase activity"/>
    <property type="evidence" value="ECO:0007669"/>
    <property type="project" value="InterPro"/>
</dbReference>
<feature type="short sequence motif" description="HXTX 2" evidence="2">
    <location>
        <begin position="127"/>
        <end position="130"/>
    </location>
</feature>
<evidence type="ECO:0000259" key="3">
    <source>
        <dbReference type="Pfam" id="PF02834"/>
    </source>
</evidence>
<sequence length="193" mass="20938">MRLFVAVDPDDEIRAGIRREVERLRGLSPDSKWVRPEGMHLTLAFLGEIDEPVVPDLEEVVVRVAARHPPITLEGTGGGAFGSAKRPKVLWGGLSGEVGALAALKGDLEQALVPFGYSPETRPFVPHLTLARSRNHYGDHSLAACVSPLEEWELGRFQVGELILYQSVLSPEGAQYTALRRAPLGGASDRPSV</sequence>
<dbReference type="GO" id="GO:0008664">
    <property type="term" value="F:RNA 2',3'-cyclic 3'-phosphodiesterase activity"/>
    <property type="evidence" value="ECO:0007669"/>
    <property type="project" value="UniProtKB-EC"/>
</dbReference>
<evidence type="ECO:0000313" key="4">
    <source>
        <dbReference type="EMBL" id="AKU92140.1"/>
    </source>
</evidence>
<keyword evidence="5" id="KW-1185">Reference proteome</keyword>
<proteinExistence type="inferred from homology"/>
<dbReference type="InterPro" id="IPR014051">
    <property type="entry name" value="Phosphoesterase_HXTX"/>
</dbReference>
<dbReference type="InterPro" id="IPR009097">
    <property type="entry name" value="Cyclic_Pdiesterase"/>
</dbReference>
<keyword evidence="1 2" id="KW-0378">Hydrolase</keyword>
<comment type="function">
    <text evidence="2">Hydrolyzes RNA 2',3'-cyclic phosphodiester to an RNA 2'-phosphomonoester.</text>
</comment>
<feature type="domain" description="Phosphoesterase HXTX" evidence="3">
    <location>
        <begin position="7"/>
        <end position="91"/>
    </location>
</feature>
<dbReference type="Proteomes" id="UP000055590">
    <property type="component" value="Chromosome"/>
</dbReference>
<dbReference type="PATRIC" id="fig|1391653.3.peg.2632"/>
<protein>
    <recommendedName>
        <fullName evidence="2">RNA 2',3'-cyclic phosphodiesterase</fullName>
        <shortName evidence="2">RNA 2',3'-CPDase</shortName>
        <ecNumber evidence="2">3.1.4.58</ecNumber>
    </recommendedName>
</protein>
<keyword evidence="4" id="KW-0436">Ligase</keyword>
<evidence type="ECO:0000313" key="5">
    <source>
        <dbReference type="Proteomes" id="UP000055590"/>
    </source>
</evidence>
<dbReference type="AlphaFoldDB" id="A0A0K1PF43"/>
<feature type="active site" description="Proton acceptor" evidence="2">
    <location>
        <position position="127"/>
    </location>
</feature>
<evidence type="ECO:0000256" key="2">
    <source>
        <dbReference type="HAMAP-Rule" id="MF_01940"/>
    </source>
</evidence>
<dbReference type="Gene3D" id="3.90.1140.10">
    <property type="entry name" value="Cyclic phosphodiesterase"/>
    <property type="match status" value="1"/>
</dbReference>
<comment type="similarity">
    <text evidence="2">Belongs to the 2H phosphoesterase superfamily. ThpR family.</text>
</comment>
<organism evidence="4 5">
    <name type="scientific">Vulgatibacter incomptus</name>
    <dbReference type="NCBI Taxonomy" id="1391653"/>
    <lineage>
        <taxon>Bacteria</taxon>
        <taxon>Pseudomonadati</taxon>
        <taxon>Myxococcota</taxon>
        <taxon>Myxococcia</taxon>
        <taxon>Myxococcales</taxon>
        <taxon>Cystobacterineae</taxon>
        <taxon>Vulgatibacteraceae</taxon>
        <taxon>Vulgatibacter</taxon>
    </lineage>
</organism>
<gene>
    <name evidence="4" type="ORF">AKJ08_2527</name>
</gene>
<reference evidence="4 5" key="1">
    <citation type="submission" date="2015-08" db="EMBL/GenBank/DDBJ databases">
        <authorList>
            <person name="Babu N.S."/>
            <person name="Beckwith C.J."/>
            <person name="Beseler K.G."/>
            <person name="Brison A."/>
            <person name="Carone J.V."/>
            <person name="Caskin T.P."/>
            <person name="Diamond M."/>
            <person name="Durham M.E."/>
            <person name="Foxe J.M."/>
            <person name="Go M."/>
            <person name="Henderson B.A."/>
            <person name="Jones I.B."/>
            <person name="McGettigan J.A."/>
            <person name="Micheletti S.J."/>
            <person name="Nasrallah M.E."/>
            <person name="Ortiz D."/>
            <person name="Piller C.R."/>
            <person name="Privatt S.R."/>
            <person name="Schneider S.L."/>
            <person name="Sharp S."/>
            <person name="Smith T.C."/>
            <person name="Stanton J.D."/>
            <person name="Ullery H.E."/>
            <person name="Wilson R.J."/>
            <person name="Serrano M.G."/>
            <person name="Buck G."/>
            <person name="Lee V."/>
            <person name="Wang Y."/>
            <person name="Carvalho R."/>
            <person name="Voegtly L."/>
            <person name="Shi R."/>
            <person name="Duckworth R."/>
            <person name="Johnson A."/>
            <person name="Loviza R."/>
            <person name="Walstead R."/>
            <person name="Shah Z."/>
            <person name="Kiflezghi M."/>
            <person name="Wade K."/>
            <person name="Ball S.L."/>
            <person name="Bradley K.W."/>
            <person name="Asai D.J."/>
            <person name="Bowman C.A."/>
            <person name="Russell D.A."/>
            <person name="Pope W.H."/>
            <person name="Jacobs-Sera D."/>
            <person name="Hendrix R.W."/>
            <person name="Hatfull G.F."/>
        </authorList>
    </citation>
    <scope>NUCLEOTIDE SEQUENCE [LARGE SCALE GENOMIC DNA]</scope>
    <source>
        <strain evidence="4 5">DSM 27710</strain>
    </source>
</reference>
<dbReference type="HAMAP" id="MF_01940">
    <property type="entry name" value="RNA_CPDase"/>
    <property type="match status" value="1"/>
</dbReference>